<dbReference type="GO" id="GO:0008168">
    <property type="term" value="F:methyltransferase activity"/>
    <property type="evidence" value="ECO:0007669"/>
    <property type="project" value="UniProtKB-KW"/>
</dbReference>
<dbReference type="PANTHER" id="PTHR43397">
    <property type="entry name" value="ERGOTHIONEINE BIOSYNTHESIS PROTEIN 1"/>
    <property type="match status" value="1"/>
</dbReference>
<dbReference type="GO" id="GO:0032259">
    <property type="term" value="P:methylation"/>
    <property type="evidence" value="ECO:0007669"/>
    <property type="project" value="UniProtKB-KW"/>
</dbReference>
<evidence type="ECO:0000256" key="2">
    <source>
        <dbReference type="ARBA" id="ARBA00022679"/>
    </source>
</evidence>
<dbReference type="KEGG" id="bbel:109471385"/>
<protein>
    <submittedName>
        <fullName evidence="5">Uncharacterized protein LOC109471385</fullName>
    </submittedName>
</protein>
<accession>A0A6P4YPB8</accession>
<dbReference type="AlphaFoldDB" id="A0A6P4YPB8"/>
<gene>
    <name evidence="5" type="primary">LOC109471385</name>
</gene>
<dbReference type="PANTHER" id="PTHR43397:SF1">
    <property type="entry name" value="ERGOTHIONEINE BIOSYNTHESIS PROTEIN 1"/>
    <property type="match status" value="1"/>
</dbReference>
<reference evidence="5" key="1">
    <citation type="submission" date="2025-08" db="UniProtKB">
        <authorList>
            <consortium name="RefSeq"/>
        </authorList>
    </citation>
    <scope>IDENTIFICATION</scope>
    <source>
        <tissue evidence="5">Gonad</tissue>
    </source>
</reference>
<evidence type="ECO:0000313" key="5">
    <source>
        <dbReference type="RefSeq" id="XP_019626233.1"/>
    </source>
</evidence>
<sequence>MNGQVSDVTSAVSDDVTSRDDVSDELMSVIRSLTSSRRYVPQWYVYDTRGSEMCEELIQKSETYNVWQHEYSILQAHADEIAGKVSPPAVLVDLGSGGSSKTRLVIEAMRKRRENFTFVPVDMAKEYIESCGRQLETDYPELTVEPFGGLYMDGLRHVSAREEPKLLLFLGSSFNNISVHEQGRFLREIRAQLRAPDRFVIGLDMNTDREAVCQAYGKQWTPIWRDNLIDRFNKDFGGTMDAEKFEYQVDFVENPADGDTPSYVVGYLRSAARQRVHFETLGLDIDFEDGEKIYFYEGPNTSCKFNPRQIRCLAERSGFTVDALWTNDEENYGVRLFGTDRFYSYRSLRFLKR</sequence>
<keyword evidence="2" id="KW-0808">Transferase</keyword>
<dbReference type="OrthoDB" id="4190at2759"/>
<dbReference type="Proteomes" id="UP000515135">
    <property type="component" value="Unplaced"/>
</dbReference>
<dbReference type="InterPro" id="IPR051128">
    <property type="entry name" value="EgtD_Methyltrsf_superfamily"/>
</dbReference>
<keyword evidence="1" id="KW-0489">Methyltransferase</keyword>
<dbReference type="Pfam" id="PF10017">
    <property type="entry name" value="Methyltransf_33"/>
    <property type="match status" value="1"/>
</dbReference>
<evidence type="ECO:0000259" key="3">
    <source>
        <dbReference type="Pfam" id="PF10017"/>
    </source>
</evidence>
<proteinExistence type="predicted"/>
<feature type="domain" description="Histidine-specific methyltransferase SAM-dependent" evidence="3">
    <location>
        <begin position="28"/>
        <end position="337"/>
    </location>
</feature>
<dbReference type="InterPro" id="IPR029063">
    <property type="entry name" value="SAM-dependent_MTases_sf"/>
</dbReference>
<keyword evidence="4" id="KW-1185">Reference proteome</keyword>
<evidence type="ECO:0000256" key="1">
    <source>
        <dbReference type="ARBA" id="ARBA00022603"/>
    </source>
</evidence>
<dbReference type="InterPro" id="IPR019257">
    <property type="entry name" value="MeTrfase_dom"/>
</dbReference>
<evidence type="ECO:0000313" key="4">
    <source>
        <dbReference type="Proteomes" id="UP000515135"/>
    </source>
</evidence>
<dbReference type="Gene3D" id="3.40.50.150">
    <property type="entry name" value="Vaccinia Virus protein VP39"/>
    <property type="match status" value="1"/>
</dbReference>
<dbReference type="RefSeq" id="XP_019626233.1">
    <property type="nucleotide sequence ID" value="XM_019770674.1"/>
</dbReference>
<name>A0A6P4YPB8_BRABE</name>
<dbReference type="GeneID" id="109471385"/>
<dbReference type="PIRSF" id="PIRSF018005">
    <property type="entry name" value="UCP018005"/>
    <property type="match status" value="1"/>
</dbReference>
<organism evidence="4 5">
    <name type="scientific">Branchiostoma belcheri</name>
    <name type="common">Amphioxus</name>
    <dbReference type="NCBI Taxonomy" id="7741"/>
    <lineage>
        <taxon>Eukaryota</taxon>
        <taxon>Metazoa</taxon>
        <taxon>Chordata</taxon>
        <taxon>Cephalochordata</taxon>
        <taxon>Leptocardii</taxon>
        <taxon>Amphioxiformes</taxon>
        <taxon>Branchiostomatidae</taxon>
        <taxon>Branchiostoma</taxon>
    </lineage>
</organism>
<dbReference type="InterPro" id="IPR017804">
    <property type="entry name" value="MeTrfase_EgtD-like"/>
</dbReference>